<evidence type="ECO:0000313" key="5">
    <source>
        <dbReference type="Proteomes" id="UP001164803"/>
    </source>
</evidence>
<evidence type="ECO:0000256" key="2">
    <source>
        <dbReference type="ARBA" id="ARBA00022801"/>
    </source>
</evidence>
<dbReference type="InterPro" id="IPR050345">
    <property type="entry name" value="Aliph_Amidase/BUP"/>
</dbReference>
<reference evidence="4" key="1">
    <citation type="submission" date="2022-08" db="EMBL/GenBank/DDBJ databases">
        <title>Alicyclobacillus dauci DSM2870, complete genome.</title>
        <authorList>
            <person name="Wang Q."/>
            <person name="Cai R."/>
            <person name="Wang Z."/>
        </authorList>
    </citation>
    <scope>NUCLEOTIDE SEQUENCE</scope>
    <source>
        <strain evidence="4">DSM 28700</strain>
    </source>
</reference>
<dbReference type="RefSeq" id="WP_268042222.1">
    <property type="nucleotide sequence ID" value="NZ_CP104064.1"/>
</dbReference>
<protein>
    <recommendedName>
        <fullName evidence="3">CN hydrolase domain-containing protein</fullName>
    </recommendedName>
</protein>
<dbReference type="SUPFAM" id="SSF56317">
    <property type="entry name" value="Carbon-nitrogen hydrolase"/>
    <property type="match status" value="1"/>
</dbReference>
<evidence type="ECO:0000259" key="3">
    <source>
        <dbReference type="PROSITE" id="PS50263"/>
    </source>
</evidence>
<dbReference type="PANTHER" id="PTHR43674:SF2">
    <property type="entry name" value="BETA-UREIDOPROPIONASE"/>
    <property type="match status" value="1"/>
</dbReference>
<evidence type="ECO:0000256" key="1">
    <source>
        <dbReference type="ARBA" id="ARBA00010613"/>
    </source>
</evidence>
<accession>A0ABY6YXS6</accession>
<dbReference type="Proteomes" id="UP001164803">
    <property type="component" value="Chromosome"/>
</dbReference>
<dbReference type="InterPro" id="IPR003010">
    <property type="entry name" value="C-N_Hydrolase"/>
</dbReference>
<keyword evidence="2" id="KW-0378">Hydrolase</keyword>
<dbReference type="Pfam" id="PF00795">
    <property type="entry name" value="CN_hydrolase"/>
    <property type="match status" value="1"/>
</dbReference>
<dbReference type="Gene3D" id="3.60.110.10">
    <property type="entry name" value="Carbon-nitrogen hydrolase"/>
    <property type="match status" value="1"/>
</dbReference>
<dbReference type="InterPro" id="IPR001110">
    <property type="entry name" value="UPF0012_CS"/>
</dbReference>
<sequence>MKIGVVQTKVKSGIEHVNENRVINGRMAETLFRQGAQIVVLPECANHQYMMSSRDEVTRFSEPLNGPSVRYWIELAQKHNGYVIAGMLEREGDDVFNTAVIAGPTGVVGHYRKIHLFDWEQNYLSPGNLGFPVFELEGMNARIGMLICYDLRFPEAVRSLMFMGADAILVPTTWTSIGKSVLWDAQGYCLANYTAIAHAYCNKLPMVCADRAGHEGDVQFLGASLIVDQNAMVIAGPCSGEEAACLLADIDLQASRSKQVGRMNNLVADRRPGFYKHLV</sequence>
<dbReference type="EMBL" id="CP104064">
    <property type="protein sequence ID" value="WAH35212.1"/>
    <property type="molecule type" value="Genomic_DNA"/>
</dbReference>
<dbReference type="PROSITE" id="PS01227">
    <property type="entry name" value="UPF0012"/>
    <property type="match status" value="1"/>
</dbReference>
<evidence type="ECO:0000313" key="4">
    <source>
        <dbReference type="EMBL" id="WAH35212.1"/>
    </source>
</evidence>
<dbReference type="PROSITE" id="PS50263">
    <property type="entry name" value="CN_HYDROLASE"/>
    <property type="match status" value="1"/>
</dbReference>
<name>A0ABY6YXS6_9BACL</name>
<dbReference type="InterPro" id="IPR036526">
    <property type="entry name" value="C-N_Hydrolase_sf"/>
</dbReference>
<feature type="domain" description="CN hydrolase" evidence="3">
    <location>
        <begin position="1"/>
        <end position="252"/>
    </location>
</feature>
<comment type="similarity">
    <text evidence="1">Belongs to the carbon-nitrogen hydrolase superfamily. NIT1/NIT2 family.</text>
</comment>
<gene>
    <name evidence="4" type="ORF">NZD86_12905</name>
</gene>
<dbReference type="PANTHER" id="PTHR43674">
    <property type="entry name" value="NITRILASE C965.09-RELATED"/>
    <property type="match status" value="1"/>
</dbReference>
<organism evidence="4 5">
    <name type="scientific">Alicyclobacillus dauci</name>
    <dbReference type="NCBI Taxonomy" id="1475485"/>
    <lineage>
        <taxon>Bacteria</taxon>
        <taxon>Bacillati</taxon>
        <taxon>Bacillota</taxon>
        <taxon>Bacilli</taxon>
        <taxon>Bacillales</taxon>
        <taxon>Alicyclobacillaceae</taxon>
        <taxon>Alicyclobacillus</taxon>
    </lineage>
</organism>
<proteinExistence type="inferred from homology"/>
<keyword evidence="5" id="KW-1185">Reference proteome</keyword>